<name>A0ABU3V826_9RHOB</name>
<feature type="signal peptide" evidence="2">
    <location>
        <begin position="1"/>
        <end position="27"/>
    </location>
</feature>
<keyword evidence="1" id="KW-1133">Transmembrane helix</keyword>
<dbReference type="RefSeq" id="WP_316771782.1">
    <property type="nucleotide sequence ID" value="NZ_JASMWN010000001.1"/>
</dbReference>
<comment type="caution">
    <text evidence="4">The sequence shown here is derived from an EMBL/GenBank/DDBJ whole genome shotgun (WGS) entry which is preliminary data.</text>
</comment>
<evidence type="ECO:0000259" key="3">
    <source>
        <dbReference type="Pfam" id="PF07589"/>
    </source>
</evidence>
<dbReference type="Pfam" id="PF07589">
    <property type="entry name" value="PEP-CTERM"/>
    <property type="match status" value="1"/>
</dbReference>
<feature type="domain" description="Ice-binding protein C-terminal" evidence="3">
    <location>
        <begin position="181"/>
        <end position="206"/>
    </location>
</feature>
<evidence type="ECO:0000313" key="5">
    <source>
        <dbReference type="Proteomes" id="UP001255416"/>
    </source>
</evidence>
<dbReference type="InterPro" id="IPR013424">
    <property type="entry name" value="Ice-binding_C"/>
</dbReference>
<proteinExistence type="predicted"/>
<keyword evidence="5" id="KW-1185">Reference proteome</keyword>
<keyword evidence="2" id="KW-0732">Signal</keyword>
<dbReference type="Proteomes" id="UP001255416">
    <property type="component" value="Unassembled WGS sequence"/>
</dbReference>
<reference evidence="5" key="1">
    <citation type="submission" date="2023-05" db="EMBL/GenBank/DDBJ databases">
        <title>Sedimentitalea sp. nov. JM2-8.</title>
        <authorList>
            <person name="Huang J."/>
        </authorList>
    </citation>
    <scope>NUCLEOTIDE SEQUENCE [LARGE SCALE GENOMIC DNA]</scope>
    <source>
        <strain evidence="5">KHS03</strain>
    </source>
</reference>
<sequence length="208" mass="21800">MKIGKSSILAALSSAAALMLGATAVQAATIQSMTHSTRGVEQLYYSQGITIGSRHDWDTISFAFDLQGGSGFEAYSAGDLYILTENHLGSAEDLDSSTSGFLAKNNGFENGFWTFDRDVTLVADTTYYFVMGDRETATATQIFGNQDLTGSGLGFSGSAFGDFMSTTGDLDFALNGEIATPVPLPATALMLLAGLGSLGAVAARRRRG</sequence>
<dbReference type="EMBL" id="JASMWN010000001">
    <property type="protein sequence ID" value="MDU9002263.1"/>
    <property type="molecule type" value="Genomic_DNA"/>
</dbReference>
<protein>
    <submittedName>
        <fullName evidence="4">VPLPA-CTERM sorting domain-containing protein</fullName>
    </submittedName>
</protein>
<evidence type="ECO:0000256" key="1">
    <source>
        <dbReference type="SAM" id="Phobius"/>
    </source>
</evidence>
<feature type="transmembrane region" description="Helical" evidence="1">
    <location>
        <begin position="184"/>
        <end position="203"/>
    </location>
</feature>
<organism evidence="4 5">
    <name type="scientific">Sedimentitalea todarodis</name>
    <dbReference type="NCBI Taxonomy" id="1631240"/>
    <lineage>
        <taxon>Bacteria</taxon>
        <taxon>Pseudomonadati</taxon>
        <taxon>Pseudomonadota</taxon>
        <taxon>Alphaproteobacteria</taxon>
        <taxon>Rhodobacterales</taxon>
        <taxon>Paracoccaceae</taxon>
        <taxon>Sedimentitalea</taxon>
    </lineage>
</organism>
<accession>A0ABU3V826</accession>
<keyword evidence="1" id="KW-0472">Membrane</keyword>
<dbReference type="NCBIfam" id="TIGR03370">
    <property type="entry name" value="VPLPA-CTERM"/>
    <property type="match status" value="1"/>
</dbReference>
<feature type="chain" id="PRO_5046158012" evidence="2">
    <location>
        <begin position="28"/>
        <end position="208"/>
    </location>
</feature>
<evidence type="ECO:0000256" key="2">
    <source>
        <dbReference type="SAM" id="SignalP"/>
    </source>
</evidence>
<gene>
    <name evidence="4" type="ORF">QO231_00200</name>
</gene>
<dbReference type="InterPro" id="IPR022472">
    <property type="entry name" value="VPLPA-CTERM"/>
</dbReference>
<evidence type="ECO:0000313" key="4">
    <source>
        <dbReference type="EMBL" id="MDU9002263.1"/>
    </source>
</evidence>
<keyword evidence="1" id="KW-0812">Transmembrane</keyword>